<feature type="non-terminal residue" evidence="1">
    <location>
        <position position="1"/>
    </location>
</feature>
<proteinExistence type="predicted"/>
<keyword evidence="2" id="KW-1185">Reference proteome</keyword>
<name>A0A392Q6A2_9FABA</name>
<sequence length="74" mass="8787">TIQYEKQNQHEPKIKEDNVCIFPDRGKAAFESVAIQQLPQEKLWNIQNLNHVIQMIIIVKAYNKEMCWTDMKTL</sequence>
<protein>
    <submittedName>
        <fullName evidence="1">Uncharacterized protein</fullName>
    </submittedName>
</protein>
<evidence type="ECO:0000313" key="2">
    <source>
        <dbReference type="Proteomes" id="UP000265520"/>
    </source>
</evidence>
<organism evidence="1 2">
    <name type="scientific">Trifolium medium</name>
    <dbReference type="NCBI Taxonomy" id="97028"/>
    <lineage>
        <taxon>Eukaryota</taxon>
        <taxon>Viridiplantae</taxon>
        <taxon>Streptophyta</taxon>
        <taxon>Embryophyta</taxon>
        <taxon>Tracheophyta</taxon>
        <taxon>Spermatophyta</taxon>
        <taxon>Magnoliopsida</taxon>
        <taxon>eudicotyledons</taxon>
        <taxon>Gunneridae</taxon>
        <taxon>Pentapetalae</taxon>
        <taxon>rosids</taxon>
        <taxon>fabids</taxon>
        <taxon>Fabales</taxon>
        <taxon>Fabaceae</taxon>
        <taxon>Papilionoideae</taxon>
        <taxon>50 kb inversion clade</taxon>
        <taxon>NPAAA clade</taxon>
        <taxon>Hologalegina</taxon>
        <taxon>IRL clade</taxon>
        <taxon>Trifolieae</taxon>
        <taxon>Trifolium</taxon>
    </lineage>
</organism>
<accession>A0A392Q6A2</accession>
<dbReference type="Proteomes" id="UP000265520">
    <property type="component" value="Unassembled WGS sequence"/>
</dbReference>
<dbReference type="EMBL" id="LXQA010117235">
    <property type="protein sequence ID" value="MCI19923.1"/>
    <property type="molecule type" value="Genomic_DNA"/>
</dbReference>
<comment type="caution">
    <text evidence="1">The sequence shown here is derived from an EMBL/GenBank/DDBJ whole genome shotgun (WGS) entry which is preliminary data.</text>
</comment>
<evidence type="ECO:0000313" key="1">
    <source>
        <dbReference type="EMBL" id="MCI19923.1"/>
    </source>
</evidence>
<reference evidence="1 2" key="1">
    <citation type="journal article" date="2018" name="Front. Plant Sci.">
        <title>Red Clover (Trifolium pratense) and Zigzag Clover (T. medium) - A Picture of Genomic Similarities and Differences.</title>
        <authorList>
            <person name="Dluhosova J."/>
            <person name="Istvanek J."/>
            <person name="Nedelnik J."/>
            <person name="Repkova J."/>
        </authorList>
    </citation>
    <scope>NUCLEOTIDE SEQUENCE [LARGE SCALE GENOMIC DNA]</scope>
    <source>
        <strain evidence="2">cv. 10/8</strain>
        <tissue evidence="1">Leaf</tissue>
    </source>
</reference>
<dbReference type="AlphaFoldDB" id="A0A392Q6A2"/>